<evidence type="ECO:0000256" key="1">
    <source>
        <dbReference type="ARBA" id="ARBA00011079"/>
    </source>
</evidence>
<evidence type="ECO:0000313" key="8">
    <source>
        <dbReference type="Proteomes" id="UP000332933"/>
    </source>
</evidence>
<accession>A0A485L5Q6</accession>
<dbReference type="InterPro" id="IPR008758">
    <property type="entry name" value="Peptidase_S28"/>
</dbReference>
<keyword evidence="4" id="KW-0378">Hydrolase</keyword>
<reference evidence="7 8" key="1">
    <citation type="submission" date="2019-03" db="EMBL/GenBank/DDBJ databases">
        <authorList>
            <person name="Gaulin E."/>
            <person name="Dumas B."/>
        </authorList>
    </citation>
    <scope>NUCLEOTIDE SEQUENCE [LARGE SCALE GENOMIC DNA]</scope>
    <source>
        <strain evidence="7">CBS 568.67</strain>
    </source>
</reference>
<proteinExistence type="inferred from homology"/>
<dbReference type="GO" id="GO:0006508">
    <property type="term" value="P:proteolysis"/>
    <property type="evidence" value="ECO:0007669"/>
    <property type="project" value="UniProtKB-KW"/>
</dbReference>
<dbReference type="Pfam" id="PF05577">
    <property type="entry name" value="Peptidase_S28"/>
    <property type="match status" value="1"/>
</dbReference>
<dbReference type="SUPFAM" id="SSF53474">
    <property type="entry name" value="alpha/beta-Hydrolases"/>
    <property type="match status" value="1"/>
</dbReference>
<evidence type="ECO:0000313" key="6">
    <source>
        <dbReference type="EMBL" id="KAF0692458.1"/>
    </source>
</evidence>
<dbReference type="GO" id="GO:0070008">
    <property type="term" value="F:serine-type exopeptidase activity"/>
    <property type="evidence" value="ECO:0007669"/>
    <property type="project" value="InterPro"/>
</dbReference>
<keyword evidence="2" id="KW-0645">Protease</keyword>
<keyword evidence="5" id="KW-0325">Glycoprotein</keyword>
<comment type="similarity">
    <text evidence="1">Belongs to the peptidase S28 family.</text>
</comment>
<dbReference type="Gene3D" id="1.20.120.980">
    <property type="entry name" value="Serine carboxypeptidase S28, SKS domain"/>
    <property type="match status" value="1"/>
</dbReference>
<dbReference type="EMBL" id="CAADRA010005902">
    <property type="protein sequence ID" value="VFT93243.1"/>
    <property type="molecule type" value="Genomic_DNA"/>
</dbReference>
<dbReference type="InterPro" id="IPR029058">
    <property type="entry name" value="AB_hydrolase_fold"/>
</dbReference>
<evidence type="ECO:0000256" key="4">
    <source>
        <dbReference type="ARBA" id="ARBA00022801"/>
    </source>
</evidence>
<organism evidence="7 8">
    <name type="scientific">Aphanomyces stellatus</name>
    <dbReference type="NCBI Taxonomy" id="120398"/>
    <lineage>
        <taxon>Eukaryota</taxon>
        <taxon>Sar</taxon>
        <taxon>Stramenopiles</taxon>
        <taxon>Oomycota</taxon>
        <taxon>Saprolegniomycetes</taxon>
        <taxon>Saprolegniales</taxon>
        <taxon>Verrucalvaceae</taxon>
        <taxon>Aphanomyces</taxon>
    </lineage>
</organism>
<keyword evidence="3" id="KW-0732">Signal</keyword>
<dbReference type="Proteomes" id="UP000332933">
    <property type="component" value="Unassembled WGS sequence"/>
</dbReference>
<dbReference type="GO" id="GO:0008239">
    <property type="term" value="F:dipeptidyl-peptidase activity"/>
    <property type="evidence" value="ECO:0007669"/>
    <property type="project" value="TreeGrafter"/>
</dbReference>
<evidence type="ECO:0000256" key="5">
    <source>
        <dbReference type="ARBA" id="ARBA00023180"/>
    </source>
</evidence>
<reference evidence="6" key="2">
    <citation type="submission" date="2019-06" db="EMBL/GenBank/DDBJ databases">
        <title>Genomics analysis of Aphanomyces spp. identifies a new class of oomycete effector associated with host adaptation.</title>
        <authorList>
            <person name="Gaulin E."/>
        </authorList>
    </citation>
    <scope>NUCLEOTIDE SEQUENCE</scope>
    <source>
        <strain evidence="6">CBS 578.67</strain>
    </source>
</reference>
<keyword evidence="8" id="KW-1185">Reference proteome</keyword>
<dbReference type="PANTHER" id="PTHR11010:SF117">
    <property type="entry name" value="SERINE PROTEASE 16"/>
    <property type="match status" value="1"/>
</dbReference>
<dbReference type="AlphaFoldDB" id="A0A485L5Q6"/>
<dbReference type="InterPro" id="IPR042269">
    <property type="entry name" value="Ser_carbopepase_S28_SKS"/>
</dbReference>
<dbReference type="PANTHER" id="PTHR11010">
    <property type="entry name" value="PROTEASE S28 PRO-X CARBOXYPEPTIDASE-RELATED"/>
    <property type="match status" value="1"/>
</dbReference>
<dbReference type="OrthoDB" id="64599at2759"/>
<protein>
    <submittedName>
        <fullName evidence="7">Aste57867_16469 protein</fullName>
    </submittedName>
</protein>
<gene>
    <name evidence="7" type="primary">Aste57867_16469</name>
    <name evidence="6" type="ORF">As57867_016412</name>
    <name evidence="7" type="ORF">ASTE57867_16469</name>
</gene>
<evidence type="ECO:0000256" key="3">
    <source>
        <dbReference type="ARBA" id="ARBA00022729"/>
    </source>
</evidence>
<dbReference type="EMBL" id="VJMH01005881">
    <property type="protein sequence ID" value="KAF0692458.1"/>
    <property type="molecule type" value="Genomic_DNA"/>
</dbReference>
<name>A0A485L5Q6_9STRA</name>
<dbReference type="Gene3D" id="3.40.50.1820">
    <property type="entry name" value="alpha/beta hydrolase"/>
    <property type="match status" value="1"/>
</dbReference>
<evidence type="ECO:0000256" key="2">
    <source>
        <dbReference type="ARBA" id="ARBA00022670"/>
    </source>
</evidence>
<sequence>MVRIALFAAAAVAASTAYKHITITDLLRDAQDNQLESLEAQPVDNWVVQPLDHTDAANKKTWKQRYHYNRAWYKGAGSPVFLYINGENVADANTPVATSYFMNELAQKYGALVVSVEHRFYGQSQPTGDLTNDSLKYLTMGQALADLATFQDYFVGQQNLTKANKWITFGGSYPGMLSGFAKSKYPARFAGSVASSAPINTKVDFFEYADVVASALKYFGGDACVNTVAAGAKAVHDLLASKKTTDATKLNKTFKFCAPLKNDADRMTVESVIFGNFQGIVQYNGFQQESVKDVCNFFASSANGATPFDKLAAFTRKHWDSRQCTPSDYDTENIKPLVDTKPSDNIMRQWVYQTCAEFGFAQSTATATSFWNVFKYNTVDLAYTQMCKRVYGITDTDARAAATRQSYGALKINSDNTVWPNGNIDPWHALSFDNTIKPVNPTSDVVFIEGTAHCADMYSRASNIVPSSALDRIEKNVVKFLAK</sequence>
<evidence type="ECO:0000313" key="7">
    <source>
        <dbReference type="EMBL" id="VFT93243.1"/>
    </source>
</evidence>